<protein>
    <recommendedName>
        <fullName evidence="5">CENP-V/GFA domain-containing protein</fullName>
    </recommendedName>
</protein>
<proteinExistence type="inferred from homology"/>
<comment type="similarity">
    <text evidence="1">Belongs to the Gfa family.</text>
</comment>
<evidence type="ECO:0000259" key="5">
    <source>
        <dbReference type="PROSITE" id="PS51891"/>
    </source>
</evidence>
<accession>A0A0P1HZW7</accession>
<keyword evidence="3" id="KW-0862">Zinc</keyword>
<dbReference type="GO" id="GO:0046872">
    <property type="term" value="F:metal ion binding"/>
    <property type="evidence" value="ECO:0007669"/>
    <property type="project" value="UniProtKB-KW"/>
</dbReference>
<keyword evidence="4" id="KW-0456">Lyase</keyword>
<dbReference type="InterPro" id="IPR006913">
    <property type="entry name" value="CENP-V/GFA"/>
</dbReference>
<organism evidence="6 7">
    <name type="scientific">Shimia thalassica</name>
    <dbReference type="NCBI Taxonomy" id="1715693"/>
    <lineage>
        <taxon>Bacteria</taxon>
        <taxon>Pseudomonadati</taxon>
        <taxon>Pseudomonadota</taxon>
        <taxon>Alphaproteobacteria</taxon>
        <taxon>Rhodobacterales</taxon>
        <taxon>Roseobacteraceae</taxon>
    </lineage>
</organism>
<dbReference type="Gene3D" id="3.90.1590.10">
    <property type="entry name" value="glutathione-dependent formaldehyde- activating enzyme (gfa)"/>
    <property type="match status" value="1"/>
</dbReference>
<dbReference type="AlphaFoldDB" id="A0A0P1HZW7"/>
<dbReference type="InterPro" id="IPR011057">
    <property type="entry name" value="Mss4-like_sf"/>
</dbReference>
<evidence type="ECO:0000256" key="1">
    <source>
        <dbReference type="ARBA" id="ARBA00005495"/>
    </source>
</evidence>
<dbReference type="GeneID" id="83879205"/>
<evidence type="ECO:0000256" key="4">
    <source>
        <dbReference type="ARBA" id="ARBA00023239"/>
    </source>
</evidence>
<dbReference type="PANTHER" id="PTHR33337:SF40">
    <property type="entry name" value="CENP-V_GFA DOMAIN-CONTAINING PROTEIN-RELATED"/>
    <property type="match status" value="1"/>
</dbReference>
<dbReference type="EMBL" id="CYTW01000001">
    <property type="protein sequence ID" value="CUJ82037.1"/>
    <property type="molecule type" value="Genomic_DNA"/>
</dbReference>
<dbReference type="PANTHER" id="PTHR33337">
    <property type="entry name" value="GFA DOMAIN-CONTAINING PROTEIN"/>
    <property type="match status" value="1"/>
</dbReference>
<gene>
    <name evidence="6" type="ORF">PH7735_00102</name>
</gene>
<dbReference type="Pfam" id="PF04828">
    <property type="entry name" value="GFA"/>
    <property type="match status" value="1"/>
</dbReference>
<keyword evidence="2" id="KW-0479">Metal-binding</keyword>
<feature type="domain" description="CENP-V/GFA" evidence="5">
    <location>
        <begin position="2"/>
        <end position="114"/>
    </location>
</feature>
<sequence>MLKGTCLCKDISFETSAKPQGPSMCHCGQCRKQSGGVWSSAFVNESDLTITGEVRWFDSSETAKRGSCPRCGSFLFWKAHDEDTISFALGAVDGPTGLTLSKHIFVAEKGDYYDIADDVPQKD</sequence>
<evidence type="ECO:0000256" key="2">
    <source>
        <dbReference type="ARBA" id="ARBA00022723"/>
    </source>
</evidence>
<dbReference type="SUPFAM" id="SSF51316">
    <property type="entry name" value="Mss4-like"/>
    <property type="match status" value="1"/>
</dbReference>
<dbReference type="STRING" id="1715693.PH7735_00102"/>
<name>A0A0P1HZW7_9RHOB</name>
<dbReference type="Proteomes" id="UP000051870">
    <property type="component" value="Unassembled WGS sequence"/>
</dbReference>
<dbReference type="PROSITE" id="PS51891">
    <property type="entry name" value="CENP_V_GFA"/>
    <property type="match status" value="1"/>
</dbReference>
<dbReference type="GO" id="GO:0016846">
    <property type="term" value="F:carbon-sulfur lyase activity"/>
    <property type="evidence" value="ECO:0007669"/>
    <property type="project" value="InterPro"/>
</dbReference>
<evidence type="ECO:0000313" key="7">
    <source>
        <dbReference type="Proteomes" id="UP000051870"/>
    </source>
</evidence>
<keyword evidence="7" id="KW-1185">Reference proteome</keyword>
<evidence type="ECO:0000256" key="3">
    <source>
        <dbReference type="ARBA" id="ARBA00022833"/>
    </source>
</evidence>
<dbReference type="RefSeq" id="WP_058309387.1">
    <property type="nucleotide sequence ID" value="NZ_CANLZE010000005.1"/>
</dbReference>
<evidence type="ECO:0000313" key="6">
    <source>
        <dbReference type="EMBL" id="CUJ82037.1"/>
    </source>
</evidence>
<reference evidence="7" key="1">
    <citation type="submission" date="2015-09" db="EMBL/GenBank/DDBJ databases">
        <authorList>
            <person name="Rodrigo-Torres Lidia"/>
            <person name="Arahal R.David."/>
        </authorList>
    </citation>
    <scope>NUCLEOTIDE SEQUENCE [LARGE SCALE GENOMIC DNA]</scope>
    <source>
        <strain evidence="7">CECT 7735</strain>
    </source>
</reference>